<evidence type="ECO:0000256" key="2">
    <source>
        <dbReference type="ARBA" id="ARBA00022475"/>
    </source>
</evidence>
<sequence length="137" mass="14741">MAGLFPPMRNPPVVQISLIQLAVILLAALALEFTFGRVVALSALLGGALCVLPNLYFGLRAFELLGPDRGKIRGARASQRAVGSFYRAETGKFVMTLVGFAVVFASVKTLNPAVLFISYGLCVILHWILVARLHATK</sequence>
<comment type="subcellular location">
    <subcellularLocation>
        <location evidence="1">Cell membrane</location>
        <topology evidence="1">Multi-pass membrane protein</topology>
    </subcellularLocation>
</comment>
<keyword evidence="5 6" id="KW-0472">Membrane</keyword>
<reference evidence="7" key="1">
    <citation type="thesis" date="2020" institute="Technische Universitat Dresden" country="Dresden, Germany">
        <title>The Agarolytic System of Microbulbifer elongatus PORT2, Isolated from Batu Karas, Pangandaran West Java Indonesia.</title>
        <authorList>
            <person name="Anggraeni S.R."/>
        </authorList>
    </citation>
    <scope>NUCLEOTIDE SEQUENCE</scope>
    <source>
        <strain evidence="7">PORT2</strain>
    </source>
</reference>
<keyword evidence="4 6" id="KW-1133">Transmembrane helix</keyword>
<dbReference type="EMBL" id="JACASI010000030">
    <property type="protein sequence ID" value="MCQ3829962.1"/>
    <property type="molecule type" value="Genomic_DNA"/>
</dbReference>
<gene>
    <name evidence="7" type="ORF">HXX02_10940</name>
</gene>
<name>A0ABT1P1G4_9GAMM</name>
<evidence type="ECO:0000313" key="8">
    <source>
        <dbReference type="Proteomes" id="UP001205566"/>
    </source>
</evidence>
<feature type="transmembrane region" description="Helical" evidence="6">
    <location>
        <begin position="37"/>
        <end position="59"/>
    </location>
</feature>
<comment type="caution">
    <text evidence="7">The sequence shown here is derived from an EMBL/GenBank/DDBJ whole genome shotgun (WGS) entry which is preliminary data.</text>
</comment>
<evidence type="ECO:0000256" key="3">
    <source>
        <dbReference type="ARBA" id="ARBA00022692"/>
    </source>
</evidence>
<organism evidence="7 8">
    <name type="scientific">Microbulbifer elongatus</name>
    <dbReference type="NCBI Taxonomy" id="86173"/>
    <lineage>
        <taxon>Bacteria</taxon>
        <taxon>Pseudomonadati</taxon>
        <taxon>Pseudomonadota</taxon>
        <taxon>Gammaproteobacteria</taxon>
        <taxon>Cellvibrionales</taxon>
        <taxon>Microbulbiferaceae</taxon>
        <taxon>Microbulbifer</taxon>
    </lineage>
</organism>
<keyword evidence="8" id="KW-1185">Reference proteome</keyword>
<accession>A0ABT1P1G4</accession>
<dbReference type="InterPro" id="IPR005598">
    <property type="entry name" value="ATP_synth_I"/>
</dbReference>
<dbReference type="Pfam" id="PF03899">
    <property type="entry name" value="ATP-synt_I"/>
    <property type="match status" value="1"/>
</dbReference>
<keyword evidence="3 6" id="KW-0812">Transmembrane</keyword>
<proteinExistence type="predicted"/>
<keyword evidence="2" id="KW-1003">Cell membrane</keyword>
<evidence type="ECO:0000256" key="5">
    <source>
        <dbReference type="ARBA" id="ARBA00023136"/>
    </source>
</evidence>
<evidence type="ECO:0000313" key="7">
    <source>
        <dbReference type="EMBL" id="MCQ3829962.1"/>
    </source>
</evidence>
<protein>
    <submittedName>
        <fullName evidence="7">ATP synthase subunit I</fullName>
    </submittedName>
</protein>
<dbReference type="Proteomes" id="UP001205566">
    <property type="component" value="Unassembled WGS sequence"/>
</dbReference>
<evidence type="ECO:0000256" key="4">
    <source>
        <dbReference type="ARBA" id="ARBA00022989"/>
    </source>
</evidence>
<feature type="transmembrane region" description="Helical" evidence="6">
    <location>
        <begin position="113"/>
        <end position="131"/>
    </location>
</feature>
<evidence type="ECO:0000256" key="6">
    <source>
        <dbReference type="SAM" id="Phobius"/>
    </source>
</evidence>
<feature type="transmembrane region" description="Helical" evidence="6">
    <location>
        <begin position="12"/>
        <end position="31"/>
    </location>
</feature>
<feature type="transmembrane region" description="Helical" evidence="6">
    <location>
        <begin position="90"/>
        <end position="107"/>
    </location>
</feature>
<evidence type="ECO:0000256" key="1">
    <source>
        <dbReference type="ARBA" id="ARBA00004651"/>
    </source>
</evidence>